<accession>A0AC60NYQ1</accession>
<comment type="caution">
    <text evidence="1">The sequence shown here is derived from an EMBL/GenBank/DDBJ whole genome shotgun (WGS) entry which is preliminary data.</text>
</comment>
<dbReference type="Proteomes" id="UP000805193">
    <property type="component" value="Unassembled WGS sequence"/>
</dbReference>
<name>A0AC60NYQ1_IXOPE</name>
<reference evidence="1 2" key="1">
    <citation type="journal article" date="2020" name="Cell">
        <title>Large-Scale Comparative Analyses of Tick Genomes Elucidate Their Genetic Diversity and Vector Capacities.</title>
        <authorList>
            <consortium name="Tick Genome and Microbiome Consortium (TIGMIC)"/>
            <person name="Jia N."/>
            <person name="Wang J."/>
            <person name="Shi W."/>
            <person name="Du L."/>
            <person name="Sun Y."/>
            <person name="Zhan W."/>
            <person name="Jiang J.F."/>
            <person name="Wang Q."/>
            <person name="Zhang B."/>
            <person name="Ji P."/>
            <person name="Bell-Sakyi L."/>
            <person name="Cui X.M."/>
            <person name="Yuan T.T."/>
            <person name="Jiang B.G."/>
            <person name="Yang W.F."/>
            <person name="Lam T.T."/>
            <person name="Chang Q.C."/>
            <person name="Ding S.J."/>
            <person name="Wang X.J."/>
            <person name="Zhu J.G."/>
            <person name="Ruan X.D."/>
            <person name="Zhao L."/>
            <person name="Wei J.T."/>
            <person name="Ye R.Z."/>
            <person name="Que T.C."/>
            <person name="Du C.H."/>
            <person name="Zhou Y.H."/>
            <person name="Cheng J.X."/>
            <person name="Dai P.F."/>
            <person name="Guo W.B."/>
            <person name="Han X.H."/>
            <person name="Huang E.J."/>
            <person name="Li L.F."/>
            <person name="Wei W."/>
            <person name="Gao Y.C."/>
            <person name="Liu J.Z."/>
            <person name="Shao H.Z."/>
            <person name="Wang X."/>
            <person name="Wang C.C."/>
            <person name="Yang T.C."/>
            <person name="Huo Q.B."/>
            <person name="Li W."/>
            <person name="Chen H.Y."/>
            <person name="Chen S.E."/>
            <person name="Zhou L.G."/>
            <person name="Ni X.B."/>
            <person name="Tian J.H."/>
            <person name="Sheng Y."/>
            <person name="Liu T."/>
            <person name="Pan Y.S."/>
            <person name="Xia L.Y."/>
            <person name="Li J."/>
            <person name="Zhao F."/>
            <person name="Cao W.C."/>
        </authorList>
    </citation>
    <scope>NUCLEOTIDE SEQUENCE [LARGE SCALE GENOMIC DNA]</scope>
    <source>
        <strain evidence="1">Iper-2018</strain>
    </source>
</reference>
<dbReference type="EMBL" id="JABSTQ010011361">
    <property type="protein sequence ID" value="KAG0412298.1"/>
    <property type="molecule type" value="Genomic_DNA"/>
</dbReference>
<keyword evidence="2" id="KW-1185">Reference proteome</keyword>
<gene>
    <name evidence="1" type="ORF">HPB47_010558</name>
</gene>
<organism evidence="1 2">
    <name type="scientific">Ixodes persulcatus</name>
    <name type="common">Taiga tick</name>
    <dbReference type="NCBI Taxonomy" id="34615"/>
    <lineage>
        <taxon>Eukaryota</taxon>
        <taxon>Metazoa</taxon>
        <taxon>Ecdysozoa</taxon>
        <taxon>Arthropoda</taxon>
        <taxon>Chelicerata</taxon>
        <taxon>Arachnida</taxon>
        <taxon>Acari</taxon>
        <taxon>Parasitiformes</taxon>
        <taxon>Ixodida</taxon>
        <taxon>Ixodoidea</taxon>
        <taxon>Ixodidae</taxon>
        <taxon>Ixodinae</taxon>
        <taxon>Ixodes</taxon>
    </lineage>
</organism>
<protein>
    <submittedName>
        <fullName evidence="1">Uncharacterized protein</fullName>
    </submittedName>
</protein>
<evidence type="ECO:0000313" key="1">
    <source>
        <dbReference type="EMBL" id="KAG0412298.1"/>
    </source>
</evidence>
<proteinExistence type="predicted"/>
<evidence type="ECO:0000313" key="2">
    <source>
        <dbReference type="Proteomes" id="UP000805193"/>
    </source>
</evidence>
<sequence length="284" mass="31032">MVLRVATSLILVLLSAVICTGHPDGADDEACKDLYPSHGYTAKSAAEGHAEGYRLVQDKADYKPGDVITVTLSSDASPFMGFLIKAFDEDEKDVGSFRSTGSDSRAFSHCAGITHTWRDLKKRVVVQWLAPEDRSGKVHFKKIMALKVATSLILVLLSAVICTGHPDGADDEACKDLYPSHGYAAKTAAEGYAEGYRLVQDKEDYKPGDVITVTLSSEASPFMGFLIKAFDENEKDVGSFRSTGPDSRAFSHCAGITHTWRNLKKRVVVQWLAPEDRSGKVHFK</sequence>